<organism evidence="1 2">
    <name type="scientific">Roseovarius litoreus</name>
    <dbReference type="NCBI Taxonomy" id="1155722"/>
    <lineage>
        <taxon>Bacteria</taxon>
        <taxon>Pseudomonadati</taxon>
        <taxon>Pseudomonadota</taxon>
        <taxon>Alphaproteobacteria</taxon>
        <taxon>Rhodobacterales</taxon>
        <taxon>Roseobacteraceae</taxon>
        <taxon>Roseovarius</taxon>
    </lineage>
</organism>
<name>A0A1M7K8R5_9RHOB</name>
<dbReference type="AlphaFoldDB" id="A0A1M7K8R5"/>
<protein>
    <submittedName>
        <fullName evidence="1">Uncharacterized protein</fullName>
    </submittedName>
</protein>
<evidence type="ECO:0000313" key="1">
    <source>
        <dbReference type="EMBL" id="SHM61373.1"/>
    </source>
</evidence>
<proteinExistence type="predicted"/>
<keyword evidence="2" id="KW-1185">Reference proteome</keyword>
<reference evidence="1 2" key="1">
    <citation type="submission" date="2016-11" db="EMBL/GenBank/DDBJ databases">
        <authorList>
            <person name="Varghese N."/>
            <person name="Submissions S."/>
        </authorList>
    </citation>
    <scope>NUCLEOTIDE SEQUENCE [LARGE SCALE GENOMIC DNA]</scope>
    <source>
        <strain evidence="1 2">DSM 28249</strain>
    </source>
</reference>
<dbReference type="EMBL" id="FRCB01000010">
    <property type="protein sequence ID" value="SHM61373.1"/>
    <property type="molecule type" value="Genomic_DNA"/>
</dbReference>
<sequence length="435" mass="46950">MLRLIGRLVVFVLVAGVLAGSAIYVMVLDDHPLIAESSAPKPQDVVVARSFVHSIRSAAGNGTTPTEPLVMSETELNSLLRLGARFLPGLRSDLRIAGDSAVLRAAIPVPYMRAVKFLNISARIPEFEGQVMPTDIRVGPVPIPPGLALEIARVGANTAIGNGVGDTVLGAVTRMTIDDQNLSFDLAMDDMGKNGIMRGLFGTMRGADMPMASQIDRYYLMIRDAMDRGDLPTTGSYLPYLHFTLQAALEGSTPETLPNAYTAAMFALTRVCGARDFPLIVGRLIGGELVADRDWRSDCDEVTLNGRIDSRRHFTTAAALQAASNRGFAVSVGEFKELYDTLQSGGFDFTDLAANNSGIRMSNRLMTAPPQDWPALLARLQTENDVIVPFDDIPQIMSQAEFDSRYGSVDSAEYAAVLDAIEARIDTLALHAARD</sequence>
<dbReference type="Proteomes" id="UP000322545">
    <property type="component" value="Unassembled WGS sequence"/>
</dbReference>
<evidence type="ECO:0000313" key="2">
    <source>
        <dbReference type="Proteomes" id="UP000322545"/>
    </source>
</evidence>
<gene>
    <name evidence="1" type="ORF">SAMN05443432_11017</name>
</gene>
<dbReference type="RefSeq" id="WP_149780583.1">
    <property type="nucleotide sequence ID" value="NZ_FRCB01000010.1"/>
</dbReference>
<accession>A0A1M7K8R5</accession>